<dbReference type="GO" id="GO:0016646">
    <property type="term" value="F:oxidoreductase activity, acting on the CH-NH group of donors, NAD or NADP as acceptor"/>
    <property type="evidence" value="ECO:0007669"/>
    <property type="project" value="UniProtKB-ARBA"/>
</dbReference>
<evidence type="ECO:0000256" key="2">
    <source>
        <dbReference type="ARBA" id="ARBA00022630"/>
    </source>
</evidence>
<evidence type="ECO:0000256" key="1">
    <source>
        <dbReference type="ARBA" id="ARBA00001917"/>
    </source>
</evidence>
<dbReference type="RefSeq" id="WP_011590501.1">
    <property type="nucleotide sequence ID" value="NC_008261.1"/>
</dbReference>
<dbReference type="KEGG" id="cpf:CPF_0995"/>
<sequence length="185" mass="20942">MSKVKFNKLPLVYPIPSVLIGTVINDKPNFATIGNCGIISLNPAVIYISMEKNHYTNKGIRENQVFSINIPSADLVEKVDYCGLVSGNNIDKSQIFKCFYESNNKIPLIKECPINMECKVTKIIEIYDMEVFIGEIIETYVNQDLLTNGFPDTKKINPLIYSMDNNYWEIGNFIGNAFNIGKNIK</sequence>
<dbReference type="PANTHER" id="PTHR43567:SF1">
    <property type="entry name" value="FLAVOREDOXIN"/>
    <property type="match status" value="1"/>
</dbReference>
<evidence type="ECO:0000313" key="6">
    <source>
        <dbReference type="Proteomes" id="UP000001823"/>
    </source>
</evidence>
<dbReference type="InterPro" id="IPR002563">
    <property type="entry name" value="Flavin_Rdtase-like_dom"/>
</dbReference>
<dbReference type="SMART" id="SM00903">
    <property type="entry name" value="Flavin_Reduct"/>
    <property type="match status" value="1"/>
</dbReference>
<protein>
    <recommendedName>
        <fullName evidence="4">Flavin reductase like domain-containing protein</fullName>
    </recommendedName>
</protein>
<dbReference type="InterPro" id="IPR012349">
    <property type="entry name" value="Split_barrel_FMN-bd"/>
</dbReference>
<dbReference type="STRING" id="195103.CPF_0995"/>
<comment type="similarity">
    <text evidence="3">Belongs to the flavoredoxin family.</text>
</comment>
<dbReference type="GO" id="GO:0010181">
    <property type="term" value="F:FMN binding"/>
    <property type="evidence" value="ECO:0007669"/>
    <property type="project" value="InterPro"/>
</dbReference>
<dbReference type="HOGENOM" id="CLU_059021_5_5_9"/>
<keyword evidence="6" id="KW-1185">Reference proteome</keyword>
<accession>A0A0H2YR44</accession>
<dbReference type="Proteomes" id="UP000001823">
    <property type="component" value="Chromosome"/>
</dbReference>
<dbReference type="Gene3D" id="2.30.110.10">
    <property type="entry name" value="Electron Transport, Fmn-binding Protein, Chain A"/>
    <property type="match status" value="1"/>
</dbReference>
<dbReference type="PANTHER" id="PTHR43567">
    <property type="entry name" value="FLAVOREDOXIN-RELATED-RELATED"/>
    <property type="match status" value="1"/>
</dbReference>
<reference evidence="5 6" key="1">
    <citation type="journal article" date="2006" name="Genome Res.">
        <title>Skewed genomic variability in strains of the toxigenic bacterial pathogen, Clostridium perfringens.</title>
        <authorList>
            <person name="Myers G.S."/>
            <person name="Rasko D.A."/>
            <person name="Cheung J.K."/>
            <person name="Ravel J."/>
            <person name="Seshadri R."/>
            <person name="Deboy R.T."/>
            <person name="Ren Q."/>
            <person name="Varga J."/>
            <person name="Awad M.M."/>
            <person name="Brinkac L.M."/>
            <person name="Daugherty S.C."/>
            <person name="Haft D.H."/>
            <person name="Dodson R.J."/>
            <person name="Madupu R."/>
            <person name="Nelson W.C."/>
            <person name="Rosovitz M.J."/>
            <person name="Sullivan S.A."/>
            <person name="Khouri H."/>
            <person name="Dimitrov G.I."/>
            <person name="Watkins K.L."/>
            <person name="Mulligan S."/>
            <person name="Benton J."/>
            <person name="Radune D."/>
            <person name="Fisher D.J."/>
            <person name="Atkins H.S."/>
            <person name="Hiscox T."/>
            <person name="Jost B.H."/>
            <person name="Billington S.J."/>
            <person name="Songer J.G."/>
            <person name="McClane B.A."/>
            <person name="Titball R.W."/>
            <person name="Rood J.I."/>
            <person name="Melville S.B."/>
            <person name="Paulsen I.T."/>
        </authorList>
    </citation>
    <scope>NUCLEOTIDE SEQUENCE [LARGE SCALE GENOMIC DNA]</scope>
    <source>
        <strain evidence="6">ATCC 13124 / DSM 756 / JCM 1290 / NCIMB 6125 / NCTC 8237 / S 107 / Type A</strain>
    </source>
</reference>
<evidence type="ECO:0000256" key="3">
    <source>
        <dbReference type="ARBA" id="ARBA00038054"/>
    </source>
</evidence>
<organism evidence="5 6">
    <name type="scientific">Clostridium perfringens (strain ATCC 13124 / DSM 756 / JCM 1290 / NCIMB 6125 / NCTC 8237 / Type A)</name>
    <dbReference type="NCBI Taxonomy" id="195103"/>
    <lineage>
        <taxon>Bacteria</taxon>
        <taxon>Bacillati</taxon>
        <taxon>Bacillota</taxon>
        <taxon>Clostridia</taxon>
        <taxon>Eubacteriales</taxon>
        <taxon>Clostridiaceae</taxon>
        <taxon>Clostridium</taxon>
    </lineage>
</organism>
<gene>
    <name evidence="5" type="ordered locus">CPF_0995</name>
</gene>
<dbReference type="EMBL" id="CP000246">
    <property type="protein sequence ID" value="ABG83076.1"/>
    <property type="molecule type" value="Genomic_DNA"/>
</dbReference>
<dbReference type="AlphaFoldDB" id="A0A0H2YR44"/>
<evidence type="ECO:0000313" key="5">
    <source>
        <dbReference type="EMBL" id="ABG83076.1"/>
    </source>
</evidence>
<dbReference type="eggNOG" id="COG1853">
    <property type="taxonomic scope" value="Bacteria"/>
</dbReference>
<dbReference type="SUPFAM" id="SSF50475">
    <property type="entry name" value="FMN-binding split barrel"/>
    <property type="match status" value="1"/>
</dbReference>
<proteinExistence type="inferred from homology"/>
<keyword evidence="2" id="KW-0285">Flavoprotein</keyword>
<dbReference type="InterPro" id="IPR052174">
    <property type="entry name" value="Flavoredoxin"/>
</dbReference>
<dbReference type="PaxDb" id="195103-CPF_0995"/>
<evidence type="ECO:0000259" key="4">
    <source>
        <dbReference type="SMART" id="SM00903"/>
    </source>
</evidence>
<dbReference type="Pfam" id="PF01613">
    <property type="entry name" value="Flavin_Reduct"/>
    <property type="match status" value="1"/>
</dbReference>
<name>A0A0H2YR44_CLOP1</name>
<feature type="domain" description="Flavin reductase like" evidence="4">
    <location>
        <begin position="11"/>
        <end position="152"/>
    </location>
</feature>
<comment type="cofactor">
    <cofactor evidence="1">
        <name>FMN</name>
        <dbReference type="ChEBI" id="CHEBI:58210"/>
    </cofactor>
</comment>